<dbReference type="RefSeq" id="WP_096740957.1">
    <property type="nucleotide sequence ID" value="NZ_CBDENA010000031.1"/>
</dbReference>
<evidence type="ECO:0000256" key="1">
    <source>
        <dbReference type="SAM" id="MobiDB-lite"/>
    </source>
</evidence>
<reference evidence="4" key="1">
    <citation type="submission" date="2017-09" db="EMBL/GenBank/DDBJ databases">
        <title>FDA dAtabase for Regulatory Grade micrObial Sequences (FDA-ARGOS): Supporting development and validation of Infectious Disease Dx tests.</title>
        <authorList>
            <person name="Minogue T."/>
            <person name="Wolcott M."/>
            <person name="Wasieloski L."/>
            <person name="Aguilar W."/>
            <person name="Moore D."/>
            <person name="Tallon L."/>
            <person name="Sadzewicz L."/>
            <person name="Ott S."/>
            <person name="Zhao X."/>
            <person name="Nagaraj S."/>
            <person name="Vavikolanu K."/>
            <person name="Aluvathingal J."/>
            <person name="Nadendla S."/>
            <person name="Sichtig H."/>
        </authorList>
    </citation>
    <scope>NUCLEOTIDE SEQUENCE [LARGE SCALE GENOMIC DNA]</scope>
    <source>
        <strain evidence="4">FDAARGOS_369</strain>
    </source>
</reference>
<keyword evidence="2" id="KW-0472">Membrane</keyword>
<feature type="transmembrane region" description="Helical" evidence="2">
    <location>
        <begin position="86"/>
        <end position="106"/>
    </location>
</feature>
<accession>A0A291DG17</accession>
<keyword evidence="2" id="KW-0812">Transmembrane</keyword>
<evidence type="ECO:0000313" key="3">
    <source>
        <dbReference type="EMBL" id="ATF63320.1"/>
    </source>
</evidence>
<name>A0A291DG17_9MICC</name>
<dbReference type="AlphaFoldDB" id="A0A291DG17"/>
<dbReference type="Proteomes" id="UP000218628">
    <property type="component" value="Chromosome"/>
</dbReference>
<feature type="region of interest" description="Disordered" evidence="1">
    <location>
        <begin position="21"/>
        <end position="41"/>
    </location>
</feature>
<evidence type="ECO:0000313" key="4">
    <source>
        <dbReference type="Proteomes" id="UP000218628"/>
    </source>
</evidence>
<feature type="transmembrane region" description="Helical" evidence="2">
    <location>
        <begin position="118"/>
        <end position="142"/>
    </location>
</feature>
<keyword evidence="2" id="KW-1133">Transmembrane helix</keyword>
<organism evidence="3 4">
    <name type="scientific">Rothia mucilaginosa</name>
    <dbReference type="NCBI Taxonomy" id="43675"/>
    <lineage>
        <taxon>Bacteria</taxon>
        <taxon>Bacillati</taxon>
        <taxon>Actinomycetota</taxon>
        <taxon>Actinomycetes</taxon>
        <taxon>Micrococcales</taxon>
        <taxon>Micrococcaceae</taxon>
        <taxon>Rothia</taxon>
    </lineage>
</organism>
<protein>
    <submittedName>
        <fullName evidence="3">Uncharacterized protein</fullName>
    </submittedName>
</protein>
<proteinExistence type="predicted"/>
<feature type="transmembrane region" description="Helical" evidence="2">
    <location>
        <begin position="60"/>
        <end position="80"/>
    </location>
</feature>
<gene>
    <name evidence="3" type="ORF">CO690_06360</name>
</gene>
<evidence type="ECO:0000256" key="2">
    <source>
        <dbReference type="SAM" id="Phobius"/>
    </source>
</evidence>
<dbReference type="EMBL" id="CP023510">
    <property type="protein sequence ID" value="ATF63320.1"/>
    <property type="molecule type" value="Genomic_DNA"/>
</dbReference>
<sequence>MSQLPQNNEAFDNSPEYAKLYQADDSQQPETDGTDDWSLHESELPPDVRRAQAGKKAANLSLLFGALGLLFLFLGIWLFAEELENGIVLAIVAPLLSILGIWQAFVARRYGKHAFGGLILSGIGIGIVIAIIALILLILNALSHIH</sequence>